<dbReference type="EMBL" id="SDMQ01000001">
    <property type="protein sequence ID" value="TBT88759.1"/>
    <property type="molecule type" value="Genomic_DNA"/>
</dbReference>
<name>A0A4Q9KHB4_9ACTN</name>
<evidence type="ECO:0000313" key="4">
    <source>
        <dbReference type="Proteomes" id="UP000292373"/>
    </source>
</evidence>
<comment type="caution">
    <text evidence="3">The sequence shown here is derived from an EMBL/GenBank/DDBJ whole genome shotgun (WGS) entry which is preliminary data.</text>
</comment>
<accession>A0A4Q9KHB4</accession>
<dbReference type="InterPro" id="IPR050490">
    <property type="entry name" value="Bact_solute-bd_prot1"/>
</dbReference>
<organism evidence="3 4">
    <name type="scientific">Propioniciclava sinopodophylli</name>
    <dbReference type="NCBI Taxonomy" id="1837344"/>
    <lineage>
        <taxon>Bacteria</taxon>
        <taxon>Bacillati</taxon>
        <taxon>Actinomycetota</taxon>
        <taxon>Actinomycetes</taxon>
        <taxon>Propionibacteriales</taxon>
        <taxon>Propionibacteriaceae</taxon>
        <taxon>Propioniciclava</taxon>
    </lineage>
</organism>
<feature type="compositionally biased region" description="Gly residues" evidence="1">
    <location>
        <begin position="32"/>
        <end position="45"/>
    </location>
</feature>
<evidence type="ECO:0000256" key="1">
    <source>
        <dbReference type="SAM" id="MobiDB-lite"/>
    </source>
</evidence>
<keyword evidence="2" id="KW-0732">Signal</keyword>
<sequence>MEHVMISRRNLLGLAGAGLAATAIAGCTGGSTGGAAASSGGGQKGSGTIQWWSNHPGSSKEVEQKIIDAWNAENPNLPVQLVDGGANYEELGQKFNAALAGGDLPDVIVASDVTWFNFALNEATAPLDDLWKEAGVDASSYVDTLREDYAYDGKHYGVPFARSTTLMYWNQDILAKAGLAADKGPQSWAEFAEWAPKLVEANGGKPALMVPDGSNYLDWYFQGMIWTFGGSYSKEWTPNFTDPKSIEAGTFLAEQFKAGHIGIAKDANNTFGIGGSAGLLQSTGSLGGLTKAAQFPFITTYLPGPKPGACTGGAGLAIPNGISDERKLNATKFIDFVTNTKNTITFTQATGYMPVRKDAVDDPEEKAYLEKTPNAMTAIKQLAENTAPQDYARVFIPGGGARIGGGLDKITIGGQDVEQVFEQLQSETATVYKRDIEPLL</sequence>
<protein>
    <submittedName>
        <fullName evidence="3">ABC transporter substrate-binding protein</fullName>
    </submittedName>
</protein>
<dbReference type="InterPro" id="IPR006311">
    <property type="entry name" value="TAT_signal"/>
</dbReference>
<gene>
    <name evidence="3" type="ORF">ET989_02155</name>
</gene>
<dbReference type="PANTHER" id="PTHR43649:SF30">
    <property type="entry name" value="ABC TRANSPORTER SUBSTRATE-BINDING PROTEIN"/>
    <property type="match status" value="1"/>
</dbReference>
<dbReference type="CDD" id="cd14748">
    <property type="entry name" value="PBP2_UgpB"/>
    <property type="match status" value="1"/>
</dbReference>
<feature type="signal peptide" evidence="2">
    <location>
        <begin position="1"/>
        <end position="25"/>
    </location>
</feature>
<reference evidence="3 4" key="1">
    <citation type="submission" date="2019-01" db="EMBL/GenBank/DDBJ databases">
        <title>Lactibacter flavus gen. nov., sp. nov., a novel bacterium of the family Propionibacteriaceae isolated from raw milk and dairy products.</title>
        <authorList>
            <person name="Huptas C."/>
            <person name="Wenning M."/>
            <person name="Breitenwieser F."/>
            <person name="Doll E."/>
            <person name="Von Neubeck M."/>
            <person name="Busse H.-J."/>
            <person name="Scherer S."/>
        </authorList>
    </citation>
    <scope>NUCLEOTIDE SEQUENCE [LARGE SCALE GENOMIC DNA]</scope>
    <source>
        <strain evidence="3 4">KCTC 33808</strain>
    </source>
</reference>
<dbReference type="InterPro" id="IPR006059">
    <property type="entry name" value="SBP"/>
</dbReference>
<dbReference type="Proteomes" id="UP000292373">
    <property type="component" value="Unassembled WGS sequence"/>
</dbReference>
<dbReference type="PANTHER" id="PTHR43649">
    <property type="entry name" value="ARABINOSE-BINDING PROTEIN-RELATED"/>
    <property type="match status" value="1"/>
</dbReference>
<feature type="region of interest" description="Disordered" evidence="1">
    <location>
        <begin position="32"/>
        <end position="56"/>
    </location>
</feature>
<evidence type="ECO:0000313" key="3">
    <source>
        <dbReference type="EMBL" id="TBT88759.1"/>
    </source>
</evidence>
<dbReference type="OrthoDB" id="2509690at2"/>
<dbReference type="Gene3D" id="3.40.190.10">
    <property type="entry name" value="Periplasmic binding protein-like II"/>
    <property type="match status" value="1"/>
</dbReference>
<feature type="chain" id="PRO_5039291534" evidence="2">
    <location>
        <begin position="26"/>
        <end position="440"/>
    </location>
</feature>
<evidence type="ECO:0000256" key="2">
    <source>
        <dbReference type="SAM" id="SignalP"/>
    </source>
</evidence>
<dbReference type="Pfam" id="PF13416">
    <property type="entry name" value="SBP_bac_8"/>
    <property type="match status" value="1"/>
</dbReference>
<keyword evidence="4" id="KW-1185">Reference proteome</keyword>
<dbReference type="PROSITE" id="PS51318">
    <property type="entry name" value="TAT"/>
    <property type="match status" value="1"/>
</dbReference>
<dbReference type="SUPFAM" id="SSF53850">
    <property type="entry name" value="Periplasmic binding protein-like II"/>
    <property type="match status" value="1"/>
</dbReference>
<dbReference type="AlphaFoldDB" id="A0A4Q9KHB4"/>
<proteinExistence type="predicted"/>